<gene>
    <name evidence="2" type="ORF">E4665_09145</name>
</gene>
<evidence type="ECO:0000256" key="1">
    <source>
        <dbReference type="SAM" id="Phobius"/>
    </source>
</evidence>
<evidence type="ECO:0000313" key="2">
    <source>
        <dbReference type="EMBL" id="TGA98204.1"/>
    </source>
</evidence>
<reference evidence="2 3" key="1">
    <citation type="journal article" date="2015" name="Int. J. Syst. Evol. Microbiol.">
        <title>Sporolactobacillus shoreae sp. nov. and Sporolactobacillus spathodeae sp. nov., two spore-forming lactic acid bacteria isolated from tree barks in Thailand.</title>
        <authorList>
            <person name="Thamacharoensuk T."/>
            <person name="Kitahara M."/>
            <person name="Ohkuma M."/>
            <person name="Thongchul N."/>
            <person name="Tanasupawat S."/>
        </authorList>
    </citation>
    <scope>NUCLEOTIDE SEQUENCE [LARGE SCALE GENOMIC DNA]</scope>
    <source>
        <strain evidence="2 3">BK92</strain>
    </source>
</reference>
<organism evidence="2 3">
    <name type="scientific">Sporolactobacillus shoreae</name>
    <dbReference type="NCBI Taxonomy" id="1465501"/>
    <lineage>
        <taxon>Bacteria</taxon>
        <taxon>Bacillati</taxon>
        <taxon>Bacillota</taxon>
        <taxon>Bacilli</taxon>
        <taxon>Bacillales</taxon>
        <taxon>Sporolactobacillaceae</taxon>
        <taxon>Sporolactobacillus</taxon>
    </lineage>
</organism>
<dbReference type="InterPro" id="IPR021299">
    <property type="entry name" value="DUF2871"/>
</dbReference>
<protein>
    <submittedName>
        <fullName evidence="2">DUF2871 domain-containing protein</fullName>
    </submittedName>
</protein>
<dbReference type="EMBL" id="SRJD01000009">
    <property type="protein sequence ID" value="TGA98204.1"/>
    <property type="molecule type" value="Genomic_DNA"/>
</dbReference>
<feature type="transmembrane region" description="Helical" evidence="1">
    <location>
        <begin position="66"/>
        <end position="88"/>
    </location>
</feature>
<feature type="transmembrane region" description="Helical" evidence="1">
    <location>
        <begin position="100"/>
        <end position="123"/>
    </location>
</feature>
<name>A0A4Z0GMZ4_9BACL</name>
<keyword evidence="1" id="KW-0472">Membrane</keyword>
<keyword evidence="1" id="KW-0812">Transmembrane</keyword>
<accession>A0A4Z0GMZ4</accession>
<evidence type="ECO:0000313" key="3">
    <source>
        <dbReference type="Proteomes" id="UP000298347"/>
    </source>
</evidence>
<dbReference type="AlphaFoldDB" id="A0A4Z0GMZ4"/>
<keyword evidence="3" id="KW-1185">Reference proteome</keyword>
<sequence length="134" mass="15082">MKKIYNAALAYLIAGIYYREITKALNFTGITQLSVLHTHLLTLGMLFFLILIPIEKTFSLTRSRWFIAFFWTYNIGVIWTIAFMVVHGTLAVLNQNVGPALSGLAGMGHIILTAGLVLFFIVLKGRIFENEKQS</sequence>
<proteinExistence type="predicted"/>
<feature type="transmembrane region" description="Helical" evidence="1">
    <location>
        <begin position="35"/>
        <end position="54"/>
    </location>
</feature>
<dbReference type="Pfam" id="PF11070">
    <property type="entry name" value="DUF2871"/>
    <property type="match status" value="1"/>
</dbReference>
<dbReference type="OrthoDB" id="1644899at2"/>
<keyword evidence="1" id="KW-1133">Transmembrane helix</keyword>
<comment type="caution">
    <text evidence="2">The sequence shown here is derived from an EMBL/GenBank/DDBJ whole genome shotgun (WGS) entry which is preliminary data.</text>
</comment>
<dbReference type="Proteomes" id="UP000298347">
    <property type="component" value="Unassembled WGS sequence"/>
</dbReference>
<dbReference type="RefSeq" id="WP_135348490.1">
    <property type="nucleotide sequence ID" value="NZ_SRJD01000009.1"/>
</dbReference>